<dbReference type="AlphaFoldDB" id="A0A0J0XDR4"/>
<reference evidence="1 2" key="1">
    <citation type="submission" date="2015-03" db="EMBL/GenBank/DDBJ databases">
        <title>Genomics and transcriptomics of the oil-accumulating basidiomycete yeast T. oleaginosus allow insights into substrate utilization and the diverse evolutionary trajectories of mating systems in fungi.</title>
        <authorList>
            <consortium name="DOE Joint Genome Institute"/>
            <person name="Kourist R."/>
            <person name="Kracht O."/>
            <person name="Bracharz F."/>
            <person name="Lipzen A."/>
            <person name="Nolan M."/>
            <person name="Ohm R."/>
            <person name="Grigoriev I."/>
            <person name="Sun S."/>
            <person name="Heitman J."/>
            <person name="Bruck T."/>
            <person name="Nowrousian M."/>
        </authorList>
    </citation>
    <scope>NUCLEOTIDE SEQUENCE [LARGE SCALE GENOMIC DNA]</scope>
    <source>
        <strain evidence="1 2">IBC0246</strain>
    </source>
</reference>
<evidence type="ECO:0000313" key="2">
    <source>
        <dbReference type="Proteomes" id="UP000053611"/>
    </source>
</evidence>
<dbReference type="GeneID" id="28980525"/>
<dbReference type="Proteomes" id="UP000053611">
    <property type="component" value="Unassembled WGS sequence"/>
</dbReference>
<sequence>MPGWPMPPPMPGWPMPPPIPGWPMPPPMPPACMRYCFLAALRWRMASLSSSSDDDDEVWRPSARTRPVQPGHLHLLVLQGQPPAWARHWHWAVPRVPSGHLQPLRVSWSLGHGGRAIEKWGCTHETSFLMASIIDW</sequence>
<accession>A0A0J0XDR4</accession>
<dbReference type="RefSeq" id="XP_018275717.1">
    <property type="nucleotide sequence ID" value="XM_018419922.1"/>
</dbReference>
<protein>
    <submittedName>
        <fullName evidence="1">Uncharacterized protein</fullName>
    </submittedName>
</protein>
<name>A0A0J0XDR4_9TREE</name>
<keyword evidence="2" id="KW-1185">Reference proteome</keyword>
<proteinExistence type="predicted"/>
<dbReference type="EMBL" id="KQ087266">
    <property type="protein sequence ID" value="KLT39226.1"/>
    <property type="molecule type" value="Genomic_DNA"/>
</dbReference>
<gene>
    <name evidence="1" type="ORF">CC85DRAFT_204517</name>
</gene>
<organism evidence="1 2">
    <name type="scientific">Cutaneotrichosporon oleaginosum</name>
    <dbReference type="NCBI Taxonomy" id="879819"/>
    <lineage>
        <taxon>Eukaryota</taxon>
        <taxon>Fungi</taxon>
        <taxon>Dikarya</taxon>
        <taxon>Basidiomycota</taxon>
        <taxon>Agaricomycotina</taxon>
        <taxon>Tremellomycetes</taxon>
        <taxon>Trichosporonales</taxon>
        <taxon>Trichosporonaceae</taxon>
        <taxon>Cutaneotrichosporon</taxon>
    </lineage>
</organism>
<evidence type="ECO:0000313" key="1">
    <source>
        <dbReference type="EMBL" id="KLT39226.1"/>
    </source>
</evidence>